<proteinExistence type="inferred from homology"/>
<dbReference type="InterPro" id="IPR024688">
    <property type="entry name" value="Mac_dom"/>
</dbReference>
<feature type="domain" description="Maltose/galactoside acetyltransferase" evidence="3">
    <location>
        <begin position="20"/>
        <end position="78"/>
    </location>
</feature>
<protein>
    <submittedName>
        <fullName evidence="4">Trimeric LpxA-like protein</fullName>
    </submittedName>
</protein>
<dbReference type="Gene3D" id="2.160.10.10">
    <property type="entry name" value="Hexapeptide repeat proteins"/>
    <property type="match status" value="1"/>
</dbReference>
<dbReference type="InterPro" id="IPR011004">
    <property type="entry name" value="Trimer_LpxA-like_sf"/>
</dbReference>
<accession>A0A5C5G0X3</accession>
<organism evidence="4 5">
    <name type="scientific">Rhodotorula diobovata</name>
    <dbReference type="NCBI Taxonomy" id="5288"/>
    <lineage>
        <taxon>Eukaryota</taxon>
        <taxon>Fungi</taxon>
        <taxon>Dikarya</taxon>
        <taxon>Basidiomycota</taxon>
        <taxon>Pucciniomycotina</taxon>
        <taxon>Microbotryomycetes</taxon>
        <taxon>Sporidiobolales</taxon>
        <taxon>Sporidiobolaceae</taxon>
        <taxon>Rhodotorula</taxon>
    </lineage>
</organism>
<dbReference type="SUPFAM" id="SSF51161">
    <property type="entry name" value="Trimeric LpxA-like enzymes"/>
    <property type="match status" value="1"/>
</dbReference>
<dbReference type="InterPro" id="IPR051159">
    <property type="entry name" value="Hexapeptide_acetyltransf"/>
</dbReference>
<comment type="similarity">
    <text evidence="1">Belongs to the transferase hexapeptide repeat family.</text>
</comment>
<evidence type="ECO:0000256" key="2">
    <source>
        <dbReference type="ARBA" id="ARBA00022679"/>
    </source>
</evidence>
<dbReference type="OrthoDB" id="25818at2759"/>
<evidence type="ECO:0000313" key="5">
    <source>
        <dbReference type="Proteomes" id="UP000311382"/>
    </source>
</evidence>
<dbReference type="GO" id="GO:0016407">
    <property type="term" value="F:acetyltransferase activity"/>
    <property type="evidence" value="ECO:0007669"/>
    <property type="project" value="InterPro"/>
</dbReference>
<dbReference type="EMBL" id="SOZI01000029">
    <property type="protein sequence ID" value="TNY22216.1"/>
    <property type="molecule type" value="Genomic_DNA"/>
</dbReference>
<reference evidence="4 5" key="1">
    <citation type="submission" date="2019-03" db="EMBL/GenBank/DDBJ databases">
        <title>Rhodosporidium diobovatum UCD-FST 08-225 genome sequencing, assembly, and annotation.</title>
        <authorList>
            <person name="Fakankun I.U."/>
            <person name="Fristensky B."/>
            <person name="Levin D.B."/>
        </authorList>
    </citation>
    <scope>NUCLEOTIDE SEQUENCE [LARGE SCALE GENOMIC DNA]</scope>
    <source>
        <strain evidence="4 5">UCD-FST 08-225</strain>
    </source>
</reference>
<dbReference type="AlphaFoldDB" id="A0A5C5G0X3"/>
<evidence type="ECO:0000259" key="3">
    <source>
        <dbReference type="Pfam" id="PF12464"/>
    </source>
</evidence>
<evidence type="ECO:0000256" key="1">
    <source>
        <dbReference type="ARBA" id="ARBA00007274"/>
    </source>
</evidence>
<dbReference type="CDD" id="cd03357">
    <property type="entry name" value="LbH_MAT_GAT"/>
    <property type="match status" value="1"/>
</dbReference>
<dbReference type="PANTHER" id="PTHR23416">
    <property type="entry name" value="SIALIC ACID SYNTHASE-RELATED"/>
    <property type="match status" value="1"/>
</dbReference>
<name>A0A5C5G0X3_9BASI</name>
<gene>
    <name evidence="4" type="ORF">DMC30DRAFT_160635</name>
</gene>
<dbReference type="STRING" id="5288.A0A5C5G0X3"/>
<keyword evidence="2" id="KW-0808">Transferase</keyword>
<dbReference type="PANTHER" id="PTHR23416:SF23">
    <property type="entry name" value="ACETYLTRANSFERASE C18B11.09C-RELATED"/>
    <property type="match status" value="1"/>
</dbReference>
<comment type="caution">
    <text evidence="4">The sequence shown here is derived from an EMBL/GenBank/DDBJ whole genome shotgun (WGS) entry which is preliminary data.</text>
</comment>
<evidence type="ECO:0000313" key="4">
    <source>
        <dbReference type="EMBL" id="TNY22216.1"/>
    </source>
</evidence>
<dbReference type="Proteomes" id="UP000311382">
    <property type="component" value="Unassembled WGS sequence"/>
</dbReference>
<dbReference type="Pfam" id="PF00132">
    <property type="entry name" value="Hexapep"/>
    <property type="match status" value="1"/>
</dbReference>
<keyword evidence="5" id="KW-1185">Reference proteome</keyword>
<sequence length="214" mass="23439">MSDTLSQEAYEALSQRERALRGLAFHGDLDDKLTEDRVKARELCYAYNHHPWQPYFPGYTFADQFGPESRQQHLADLFRLPLERVKQLAIEPPLALDYGYNITFKGEFYANTGCVFLDGAAITFGDRVVLAPVHIYCGTHSVDVEERRACYDRAYPVTIGDDVWVGGGAKILGGTVIGDGCTVAAGAVVKGTFPPNSVIAGVPARVIRTLDAPA</sequence>
<dbReference type="GO" id="GO:0008374">
    <property type="term" value="F:O-acyltransferase activity"/>
    <property type="evidence" value="ECO:0007669"/>
    <property type="project" value="TreeGrafter"/>
</dbReference>
<dbReference type="Pfam" id="PF12464">
    <property type="entry name" value="Mac"/>
    <property type="match status" value="1"/>
</dbReference>
<dbReference type="InterPro" id="IPR001451">
    <property type="entry name" value="Hexapep"/>
</dbReference>